<evidence type="ECO:0000256" key="3">
    <source>
        <dbReference type="ARBA" id="ARBA00023157"/>
    </source>
</evidence>
<gene>
    <name evidence="9" type="ORF">PBAH0796_LOCUS4304</name>
</gene>
<dbReference type="GO" id="GO:0005509">
    <property type="term" value="F:calcium ion binding"/>
    <property type="evidence" value="ECO:0007669"/>
    <property type="project" value="InterPro"/>
</dbReference>
<reference evidence="9" key="1">
    <citation type="submission" date="2021-01" db="EMBL/GenBank/DDBJ databases">
        <authorList>
            <person name="Corre E."/>
            <person name="Pelletier E."/>
            <person name="Niang G."/>
            <person name="Scheremetjew M."/>
            <person name="Finn R."/>
            <person name="Kale V."/>
            <person name="Holt S."/>
            <person name="Cochrane G."/>
            <person name="Meng A."/>
            <person name="Brown T."/>
            <person name="Cohen L."/>
        </authorList>
    </citation>
    <scope>NUCLEOTIDE SEQUENCE</scope>
    <source>
        <strain evidence="9">Pbaha01</strain>
    </source>
</reference>
<dbReference type="PROSITE" id="PS00018">
    <property type="entry name" value="EF_HAND_1"/>
    <property type="match status" value="1"/>
</dbReference>
<dbReference type="PROSITE" id="PS50222">
    <property type="entry name" value="EF_HAND_2"/>
    <property type="match status" value="1"/>
</dbReference>
<evidence type="ECO:0000259" key="8">
    <source>
        <dbReference type="PROSITE" id="PS50948"/>
    </source>
</evidence>
<dbReference type="PANTHER" id="PTHR12460">
    <property type="entry name" value="CYCLIN-DEPENDENT KINASE INHIBITOR-RELATED PROTEIN"/>
    <property type="match status" value="1"/>
</dbReference>
<accession>A0A7R9ZZS7</accession>
<keyword evidence="3" id="KW-1015">Disulfide bond</keyword>
<dbReference type="PROSITE" id="PS50948">
    <property type="entry name" value="PAN"/>
    <property type="match status" value="1"/>
</dbReference>
<evidence type="ECO:0000256" key="4">
    <source>
        <dbReference type="SAM" id="MobiDB-lite"/>
    </source>
</evidence>
<evidence type="ECO:0008006" key="10">
    <source>
        <dbReference type="Google" id="ProtNLM"/>
    </source>
</evidence>
<dbReference type="InterPro" id="IPR000177">
    <property type="entry name" value="Apple"/>
</dbReference>
<organism evidence="9">
    <name type="scientific">Pyrodinium bahamense</name>
    <dbReference type="NCBI Taxonomy" id="73915"/>
    <lineage>
        <taxon>Eukaryota</taxon>
        <taxon>Sar</taxon>
        <taxon>Alveolata</taxon>
        <taxon>Dinophyceae</taxon>
        <taxon>Gonyaulacales</taxon>
        <taxon>Pyrocystaceae</taxon>
        <taxon>Pyrodinium</taxon>
    </lineage>
</organism>
<dbReference type="AlphaFoldDB" id="A0A7R9ZZS7"/>
<evidence type="ECO:0000256" key="2">
    <source>
        <dbReference type="ARBA" id="ARBA00022837"/>
    </source>
</evidence>
<feature type="region of interest" description="Disordered" evidence="4">
    <location>
        <begin position="1057"/>
        <end position="1080"/>
    </location>
</feature>
<feature type="domain" description="EF-hand" evidence="7">
    <location>
        <begin position="1095"/>
        <end position="1130"/>
    </location>
</feature>
<dbReference type="Gene3D" id="1.10.238.10">
    <property type="entry name" value="EF-hand"/>
    <property type="match status" value="1"/>
</dbReference>
<dbReference type="GO" id="GO:0006508">
    <property type="term" value="P:proteolysis"/>
    <property type="evidence" value="ECO:0007669"/>
    <property type="project" value="InterPro"/>
</dbReference>
<keyword evidence="5" id="KW-0472">Membrane</keyword>
<feature type="domain" description="Apple" evidence="8">
    <location>
        <begin position="32"/>
        <end position="102"/>
    </location>
</feature>
<dbReference type="InterPro" id="IPR011992">
    <property type="entry name" value="EF-hand-dom_pair"/>
</dbReference>
<evidence type="ECO:0000256" key="5">
    <source>
        <dbReference type="SAM" id="Phobius"/>
    </source>
</evidence>
<dbReference type="GO" id="GO:0005576">
    <property type="term" value="C:extracellular region"/>
    <property type="evidence" value="ECO:0007669"/>
    <property type="project" value="InterPro"/>
</dbReference>
<feature type="chain" id="PRO_5030991434" description="EF-hand domain-containing protein" evidence="6">
    <location>
        <begin position="25"/>
        <end position="1198"/>
    </location>
</feature>
<dbReference type="Gene3D" id="3.50.4.10">
    <property type="entry name" value="Hepatocyte Growth Factor"/>
    <property type="match status" value="1"/>
</dbReference>
<keyword evidence="6" id="KW-0732">Signal</keyword>
<proteinExistence type="predicted"/>
<dbReference type="CDD" id="cd01100">
    <property type="entry name" value="APPLE_Factor_XI_like"/>
    <property type="match status" value="1"/>
</dbReference>
<dbReference type="SUPFAM" id="SSF47473">
    <property type="entry name" value="EF-hand"/>
    <property type="match status" value="1"/>
</dbReference>
<dbReference type="InterPro" id="IPR003609">
    <property type="entry name" value="Pan_app"/>
</dbReference>
<dbReference type="EMBL" id="HBEG01007306">
    <property type="protein sequence ID" value="CAD8348565.1"/>
    <property type="molecule type" value="Transcribed_RNA"/>
</dbReference>
<dbReference type="InterPro" id="IPR002048">
    <property type="entry name" value="EF_hand_dom"/>
</dbReference>
<dbReference type="InterPro" id="IPR018247">
    <property type="entry name" value="EF_Hand_1_Ca_BS"/>
</dbReference>
<feature type="region of interest" description="Disordered" evidence="4">
    <location>
        <begin position="429"/>
        <end position="459"/>
    </location>
</feature>
<sequence length="1198" mass="121893">MRPPRRVAALLGPCLAFLPTLPSAAELAVPPCAHYDWGYKDPNIVEVNGGHTPSSSECQHKCLADSACQLFTWYNSNHGCWLYPAGMQLETLPGVISGPQQCTNPQEATAAVLLDSIGTTTWPLAPIVASLTAPYASTTTALSSLSTSPVTPSSSAAAAPLQPTTLQGALSISVTAVPPPLSSPPALPPPPLSAASCLLWYGNGCPKIRNRELCLSTRDGRPFQELKGKKTAGQPCVWCGGAVCHSGSASMCEPFDYALNGAGRAFLSFHAKLTYRIAACKDGKPQAATLDGFANYTPGALPTIAPEWWVPEKPTEEETSCLMDHWFGCYVIKDRDVCLGSKDGRERKEWRGLKIHGEPCVWCGGGPCQTNSTNLCEPFDFLMHGQGTAFLSFSAKTAFAVARCQDGRPVQPKALPGADALPVPAKGLLGSKGRGREGAPALHAVAAPSSKPSAAPALGRPATAGAAAVARAGQDCWYECGEKSGYCGWCGEGRACCRSEWAGSAEECLGARGHSASGHHECVTPVAAQTTTAPIVLQASEDTTVASTSTSALPPATTVTAQPVLPVSLPEATTGKTATLPAAPPADSMLAPAVPQAALPDTLTATTPASWPKAVTVATATPPPLPNALTPAPPDTTPAPQSEAKTIAKAAALPAVLPHAAAVAAPAVHGLSLPEGAAMPRGMLPASPLEAGTIAPNTLPASHPEATTIVPITLPPHLPEAGTIAPDKLPAPLPIATTIAPGKLQTTFGTVTLTASVPDAGTIAPAVHLPTMVAPATGATSIAPLPVLPSMPAVKLPEVPINPTASAAAPGRVVATTSSTARAPQRGAADAKSTALTTTAAAVPVAIATSLAATTAVFTGAPGVPAGDADITSAPTTPAAAVSVATTGASAATTAATTFPAGVAGAAGKAAYQEDDCWYKCGGRSGANCTFCGEGKACCRLAWALDPLECRGTTGFTSALYHQCIGIVQSAVAAGSPTADLSASTTAAAGLLIRGASAESDAGAFAQLAGNDTNSTNGIVPGMAAAESGTFWSWGGILLLILLCLCVPVAWAVLGTGRGKRRRPEDEEDSVGPDSCASLSPSELEMQAPLVQERQHQDEATAMFDLLDQNHDGVITQAEFARGMEGQSRTVLSAPITAYSPARAGVAMATRPLPASILPATVARAPNRMFIQHPSGAATSARALLDFRVQHQSSRLRA</sequence>
<dbReference type="SMART" id="SM00223">
    <property type="entry name" value="APPLE"/>
    <property type="match status" value="1"/>
</dbReference>
<feature type="compositionally biased region" description="Low complexity" evidence="4">
    <location>
        <begin position="444"/>
        <end position="459"/>
    </location>
</feature>
<feature type="signal peptide" evidence="6">
    <location>
        <begin position="1"/>
        <end position="24"/>
    </location>
</feature>
<keyword evidence="5" id="KW-1133">Transmembrane helix</keyword>
<feature type="transmembrane region" description="Helical" evidence="5">
    <location>
        <begin position="1031"/>
        <end position="1054"/>
    </location>
</feature>
<dbReference type="SMART" id="SM00054">
    <property type="entry name" value="EFh"/>
    <property type="match status" value="1"/>
</dbReference>
<name>A0A7R9ZZS7_9DINO</name>
<protein>
    <recommendedName>
        <fullName evidence="10">EF-hand domain-containing protein</fullName>
    </recommendedName>
</protein>
<evidence type="ECO:0000313" key="9">
    <source>
        <dbReference type="EMBL" id="CAD8348565.1"/>
    </source>
</evidence>
<keyword evidence="1" id="KW-0677">Repeat</keyword>
<evidence type="ECO:0000256" key="1">
    <source>
        <dbReference type="ARBA" id="ARBA00022737"/>
    </source>
</evidence>
<dbReference type="SUPFAM" id="SSF57414">
    <property type="entry name" value="Hairpin loop containing domain-like"/>
    <property type="match status" value="1"/>
</dbReference>
<dbReference type="Pfam" id="PF00024">
    <property type="entry name" value="PAN_1"/>
    <property type="match status" value="1"/>
</dbReference>
<keyword evidence="2" id="KW-0106">Calcium</keyword>
<evidence type="ECO:0000259" key="7">
    <source>
        <dbReference type="PROSITE" id="PS50222"/>
    </source>
</evidence>
<keyword evidence="5" id="KW-0812">Transmembrane</keyword>
<evidence type="ECO:0000256" key="6">
    <source>
        <dbReference type="SAM" id="SignalP"/>
    </source>
</evidence>